<evidence type="ECO:0000259" key="5">
    <source>
        <dbReference type="PROSITE" id="PS50949"/>
    </source>
</evidence>
<keyword evidence="7" id="KW-1185">Reference proteome</keyword>
<sequence length="239" mass="27384">MSEPLEKAPQHELSPDIAGTDGRTLADRVFARLQDDIVRGELLPGTKLGETELATRYGVSRGPLREAIRRLESRKLLERVPHVGTRVASLTLPDLVEIYHVREALEGMAARLAAQHMTDEEIRGLVALLSQHEQQQDLKEDTAYFQREGDLDFHYRIIQGSHNETLIQMLIGGLYHLVRMYRYQFSTVANRPQRALQEHRRIIEALEARDGEMAELLMRRHISRARENIERSTPPGENP</sequence>
<dbReference type="GO" id="GO:0003677">
    <property type="term" value="F:DNA binding"/>
    <property type="evidence" value="ECO:0007669"/>
    <property type="project" value="UniProtKB-KW"/>
</dbReference>
<dbReference type="InterPro" id="IPR036390">
    <property type="entry name" value="WH_DNA-bd_sf"/>
</dbReference>
<dbReference type="EMBL" id="CP004387">
    <property type="protein sequence ID" value="AJD48327.1"/>
    <property type="molecule type" value="Genomic_DNA"/>
</dbReference>
<evidence type="ECO:0000256" key="2">
    <source>
        <dbReference type="ARBA" id="ARBA00023125"/>
    </source>
</evidence>
<dbReference type="KEGG" id="apac:S7S_09575"/>
<dbReference type="SMART" id="SM00345">
    <property type="entry name" value="HTH_GNTR"/>
    <property type="match status" value="1"/>
</dbReference>
<dbReference type="Pfam" id="PF07729">
    <property type="entry name" value="FCD"/>
    <property type="match status" value="1"/>
</dbReference>
<dbReference type="Proteomes" id="UP000006764">
    <property type="component" value="Chromosome"/>
</dbReference>
<feature type="domain" description="HTH gntR-type" evidence="5">
    <location>
        <begin position="23"/>
        <end position="90"/>
    </location>
</feature>
<name>A0A0B4XPZ4_9GAMM</name>
<keyword evidence="3" id="KW-0804">Transcription</keyword>
<evidence type="ECO:0000256" key="3">
    <source>
        <dbReference type="ARBA" id="ARBA00023163"/>
    </source>
</evidence>
<keyword evidence="2" id="KW-0238">DNA-binding</keyword>
<dbReference type="PROSITE" id="PS50949">
    <property type="entry name" value="HTH_GNTR"/>
    <property type="match status" value="1"/>
</dbReference>
<dbReference type="CDD" id="cd07377">
    <property type="entry name" value="WHTH_GntR"/>
    <property type="match status" value="1"/>
</dbReference>
<dbReference type="SUPFAM" id="SSF48008">
    <property type="entry name" value="GntR ligand-binding domain-like"/>
    <property type="match status" value="1"/>
</dbReference>
<feature type="region of interest" description="Disordered" evidence="4">
    <location>
        <begin position="1"/>
        <end position="20"/>
    </location>
</feature>
<reference evidence="6 7" key="1">
    <citation type="journal article" date="2012" name="J. Bacteriol.">
        <title>Genome sequence of an alkane-degrading bacterium, Alcanivorax pacificus type strain W11-5, isolated from deep sea sediment.</title>
        <authorList>
            <person name="Lai Q."/>
            <person name="Shao Z."/>
        </authorList>
    </citation>
    <scope>NUCLEOTIDE SEQUENCE [LARGE SCALE GENOMIC DNA]</scope>
    <source>
        <strain evidence="6 7">W11-5</strain>
    </source>
</reference>
<dbReference type="Gene3D" id="1.20.120.530">
    <property type="entry name" value="GntR ligand-binding domain-like"/>
    <property type="match status" value="1"/>
</dbReference>
<dbReference type="Pfam" id="PF00392">
    <property type="entry name" value="GntR"/>
    <property type="match status" value="1"/>
</dbReference>
<dbReference type="InterPro" id="IPR011711">
    <property type="entry name" value="GntR_C"/>
</dbReference>
<dbReference type="RefSeq" id="WP_008735537.1">
    <property type="nucleotide sequence ID" value="NZ_CP004387.1"/>
</dbReference>
<keyword evidence="1" id="KW-0805">Transcription regulation</keyword>
<accession>A0A0B4XPZ4</accession>
<dbReference type="STRING" id="391936.S7S_09575"/>
<dbReference type="InterPro" id="IPR036388">
    <property type="entry name" value="WH-like_DNA-bd_sf"/>
</dbReference>
<dbReference type="GO" id="GO:0003700">
    <property type="term" value="F:DNA-binding transcription factor activity"/>
    <property type="evidence" value="ECO:0007669"/>
    <property type="project" value="InterPro"/>
</dbReference>
<dbReference type="Gene3D" id="1.10.10.10">
    <property type="entry name" value="Winged helix-like DNA-binding domain superfamily/Winged helix DNA-binding domain"/>
    <property type="match status" value="1"/>
</dbReference>
<evidence type="ECO:0000256" key="1">
    <source>
        <dbReference type="ARBA" id="ARBA00023015"/>
    </source>
</evidence>
<dbReference type="HOGENOM" id="CLU_017584_5_1_6"/>
<evidence type="ECO:0000313" key="6">
    <source>
        <dbReference type="EMBL" id="AJD48327.1"/>
    </source>
</evidence>
<dbReference type="InterPro" id="IPR008920">
    <property type="entry name" value="TF_FadR/GntR_C"/>
</dbReference>
<organism evidence="6 7">
    <name type="scientific">Isoalcanivorax pacificus W11-5</name>
    <dbReference type="NCBI Taxonomy" id="391936"/>
    <lineage>
        <taxon>Bacteria</taxon>
        <taxon>Pseudomonadati</taxon>
        <taxon>Pseudomonadota</taxon>
        <taxon>Gammaproteobacteria</taxon>
        <taxon>Oceanospirillales</taxon>
        <taxon>Alcanivoracaceae</taxon>
        <taxon>Isoalcanivorax</taxon>
    </lineage>
</organism>
<dbReference type="InterPro" id="IPR000524">
    <property type="entry name" value="Tscrpt_reg_HTH_GntR"/>
</dbReference>
<protein>
    <submittedName>
        <fullName evidence="6">GntR family transcriptional regulator</fullName>
    </submittedName>
</protein>
<evidence type="ECO:0000256" key="4">
    <source>
        <dbReference type="SAM" id="MobiDB-lite"/>
    </source>
</evidence>
<dbReference type="PANTHER" id="PTHR43537">
    <property type="entry name" value="TRANSCRIPTIONAL REGULATOR, GNTR FAMILY"/>
    <property type="match status" value="1"/>
</dbReference>
<dbReference type="PANTHER" id="PTHR43537:SF49">
    <property type="entry name" value="TRANSCRIPTIONAL REGULATORY PROTEIN"/>
    <property type="match status" value="1"/>
</dbReference>
<gene>
    <name evidence="6" type="ORF">S7S_09575</name>
</gene>
<evidence type="ECO:0000313" key="7">
    <source>
        <dbReference type="Proteomes" id="UP000006764"/>
    </source>
</evidence>
<dbReference type="AlphaFoldDB" id="A0A0B4XPZ4"/>
<dbReference type="OrthoDB" id="6627771at2"/>
<proteinExistence type="predicted"/>
<dbReference type="SMART" id="SM00895">
    <property type="entry name" value="FCD"/>
    <property type="match status" value="1"/>
</dbReference>
<dbReference type="SUPFAM" id="SSF46785">
    <property type="entry name" value="Winged helix' DNA-binding domain"/>
    <property type="match status" value="1"/>
</dbReference>
<feature type="compositionally biased region" description="Basic and acidic residues" evidence="4">
    <location>
        <begin position="1"/>
        <end position="14"/>
    </location>
</feature>